<protein>
    <submittedName>
        <fullName evidence="6">Uncharacterized protein</fullName>
    </submittedName>
</protein>
<dbReference type="InterPro" id="IPR052335">
    <property type="entry name" value="Insulin-like_regulatory"/>
</dbReference>
<dbReference type="Gene3D" id="1.10.100.10">
    <property type="entry name" value="Insulin-like"/>
    <property type="match status" value="1"/>
</dbReference>
<dbReference type="EMBL" id="DS268576">
    <property type="protein sequence ID" value="EFO91145.1"/>
    <property type="molecule type" value="Genomic_DNA"/>
</dbReference>
<evidence type="ECO:0000313" key="6">
    <source>
        <dbReference type="EMBL" id="EFO91145.1"/>
    </source>
</evidence>
<dbReference type="GO" id="GO:0005576">
    <property type="term" value="C:extracellular region"/>
    <property type="evidence" value="ECO:0007669"/>
    <property type="project" value="UniProtKB-SubCell"/>
</dbReference>
<dbReference type="GO" id="GO:0005179">
    <property type="term" value="F:hormone activity"/>
    <property type="evidence" value="ECO:0007669"/>
    <property type="project" value="InterPro"/>
</dbReference>
<accession>E3NAK1</accession>
<keyword evidence="3" id="KW-0964">Secreted</keyword>
<dbReference type="OMA" id="NLATHCC"/>
<dbReference type="AlphaFoldDB" id="E3NAK1"/>
<dbReference type="InterPro" id="IPR036438">
    <property type="entry name" value="Insulin-like_sf"/>
</dbReference>
<dbReference type="HOGENOM" id="CLU_154797_1_0_1"/>
<keyword evidence="5" id="KW-1015">Disulfide bond</keyword>
<proteinExistence type="inferred from homology"/>
<reference evidence="6" key="1">
    <citation type="submission" date="2007-07" db="EMBL/GenBank/DDBJ databases">
        <title>PCAP assembly of the Caenorhabditis remanei genome.</title>
        <authorList>
            <consortium name="The Caenorhabditis remanei Sequencing Consortium"/>
            <person name="Wilson R.K."/>
        </authorList>
    </citation>
    <scope>NUCLEOTIDE SEQUENCE [LARGE SCALE GENOMIC DNA]</scope>
    <source>
        <strain evidence="6">PB4641</strain>
    </source>
</reference>
<evidence type="ECO:0000256" key="2">
    <source>
        <dbReference type="ARBA" id="ARBA00009034"/>
    </source>
</evidence>
<dbReference type="PANTHER" id="PTHR33893">
    <property type="entry name" value="INSULIN RELATED-RELATED-RELATED"/>
    <property type="match status" value="1"/>
</dbReference>
<dbReference type="Pfam" id="PF03488">
    <property type="entry name" value="Ins_beta"/>
    <property type="match status" value="1"/>
</dbReference>
<evidence type="ECO:0000256" key="3">
    <source>
        <dbReference type="ARBA" id="ARBA00022525"/>
    </source>
</evidence>
<sequence>MSFRIFVFLLVLMVFFHSTAGGHHHKHHKMHHHHREDGSDDNSGIIGNTDSAQELLKTVSEDNQMLSRSTRAPDADVQGVKRRLCGRKATIFVFDVCGNACQSKTGFNLATHCCQEKCNSDEIKIHCCPTTHNA</sequence>
<evidence type="ECO:0000256" key="5">
    <source>
        <dbReference type="ARBA" id="ARBA00023157"/>
    </source>
</evidence>
<evidence type="ECO:0000256" key="1">
    <source>
        <dbReference type="ARBA" id="ARBA00004613"/>
    </source>
</evidence>
<name>E3NAK1_CAERE</name>
<dbReference type="InterPro" id="IPR003235">
    <property type="entry name" value="Nem_insulin-like_b-type"/>
</dbReference>
<evidence type="ECO:0000256" key="4">
    <source>
        <dbReference type="ARBA" id="ARBA00022729"/>
    </source>
</evidence>
<organism evidence="7">
    <name type="scientific">Caenorhabditis remanei</name>
    <name type="common">Caenorhabditis vulgaris</name>
    <dbReference type="NCBI Taxonomy" id="31234"/>
    <lineage>
        <taxon>Eukaryota</taxon>
        <taxon>Metazoa</taxon>
        <taxon>Ecdysozoa</taxon>
        <taxon>Nematoda</taxon>
        <taxon>Chromadorea</taxon>
        <taxon>Rhabditida</taxon>
        <taxon>Rhabditina</taxon>
        <taxon>Rhabditomorpha</taxon>
        <taxon>Rhabditoidea</taxon>
        <taxon>Rhabditidae</taxon>
        <taxon>Peloderinae</taxon>
        <taxon>Caenorhabditis</taxon>
    </lineage>
</organism>
<keyword evidence="7" id="KW-1185">Reference proteome</keyword>
<keyword evidence="4" id="KW-0732">Signal</keyword>
<dbReference type="PROSITE" id="PS00262">
    <property type="entry name" value="INSULIN"/>
    <property type="match status" value="1"/>
</dbReference>
<gene>
    <name evidence="6" type="ORF">CRE_30152</name>
</gene>
<comment type="similarity">
    <text evidence="2">Belongs to the insulin family.</text>
</comment>
<dbReference type="SUPFAM" id="SSF56994">
    <property type="entry name" value="Insulin-like"/>
    <property type="match status" value="1"/>
</dbReference>
<comment type="subcellular location">
    <subcellularLocation>
        <location evidence="1">Secreted</location>
    </subcellularLocation>
</comment>
<dbReference type="InterPro" id="IPR022353">
    <property type="entry name" value="Insulin_CS"/>
</dbReference>
<evidence type="ECO:0000313" key="7">
    <source>
        <dbReference type="Proteomes" id="UP000008281"/>
    </source>
</evidence>
<dbReference type="Proteomes" id="UP000008281">
    <property type="component" value="Unassembled WGS sequence"/>
</dbReference>